<dbReference type="SMART" id="SM00320">
    <property type="entry name" value="WD40"/>
    <property type="match status" value="2"/>
</dbReference>
<evidence type="ECO:0000259" key="9">
    <source>
        <dbReference type="Pfam" id="PF24817"/>
    </source>
</evidence>
<dbReference type="InterPro" id="IPR048591">
    <property type="entry name" value="WDHD1/CFT4_hel"/>
</dbReference>
<feature type="domain" description="WDHD1/CFT4 second beta-propeller" evidence="7">
    <location>
        <begin position="440"/>
        <end position="735"/>
    </location>
</feature>
<feature type="region of interest" description="Disordered" evidence="6">
    <location>
        <begin position="834"/>
        <end position="859"/>
    </location>
</feature>
<dbReference type="Gene3D" id="2.130.10.10">
    <property type="entry name" value="YVTN repeat-like/Quinoprotein amine dehydrogenase"/>
    <property type="match status" value="1"/>
</dbReference>
<feature type="compositionally biased region" description="Polar residues" evidence="6">
    <location>
        <begin position="1003"/>
        <end position="1019"/>
    </location>
</feature>
<evidence type="ECO:0000256" key="4">
    <source>
        <dbReference type="ARBA" id="ARBA00023242"/>
    </source>
</evidence>
<dbReference type="InterPro" id="IPR015943">
    <property type="entry name" value="WD40/YVTN_repeat-like_dom_sf"/>
</dbReference>
<comment type="subcellular location">
    <subcellularLocation>
        <location evidence="1">Nucleus</location>
    </subcellularLocation>
</comment>
<reference evidence="10" key="1">
    <citation type="journal article" date="2010" name="Science">
        <title>Plasticity of animal genome architecture unmasked by rapid evolution of a pelagic tunicate.</title>
        <authorList>
            <person name="Denoeud F."/>
            <person name="Henriet S."/>
            <person name="Mungpakdee S."/>
            <person name="Aury J.M."/>
            <person name="Da Silva C."/>
            <person name="Brinkmann H."/>
            <person name="Mikhaleva J."/>
            <person name="Olsen L.C."/>
            <person name="Jubin C."/>
            <person name="Canestro C."/>
            <person name="Bouquet J.M."/>
            <person name="Danks G."/>
            <person name="Poulain J."/>
            <person name="Campsteijn C."/>
            <person name="Adamski M."/>
            <person name="Cross I."/>
            <person name="Yadetie F."/>
            <person name="Muffato M."/>
            <person name="Louis A."/>
            <person name="Butcher S."/>
            <person name="Tsagkogeorga G."/>
            <person name="Konrad A."/>
            <person name="Singh S."/>
            <person name="Jensen M.F."/>
            <person name="Cong E.H."/>
            <person name="Eikeseth-Otteraa H."/>
            <person name="Noel B."/>
            <person name="Anthouard V."/>
            <person name="Porcel B.M."/>
            <person name="Kachouri-Lafond R."/>
            <person name="Nishino A."/>
            <person name="Ugolini M."/>
            <person name="Chourrout P."/>
            <person name="Nishida H."/>
            <person name="Aasland R."/>
            <person name="Huzurbazar S."/>
            <person name="Westhof E."/>
            <person name="Delsuc F."/>
            <person name="Lehrach H."/>
            <person name="Reinhardt R."/>
            <person name="Weissenbach J."/>
            <person name="Roy S.W."/>
            <person name="Artiguenave F."/>
            <person name="Postlethwait J.H."/>
            <person name="Manak J.R."/>
            <person name="Thompson E.M."/>
            <person name="Jaillon O."/>
            <person name="Du Pasquier L."/>
            <person name="Boudinot P."/>
            <person name="Liberles D.A."/>
            <person name="Volff J.N."/>
            <person name="Philippe H."/>
            <person name="Lenhard B."/>
            <person name="Roest Crollius H."/>
            <person name="Wincker P."/>
            <person name="Chourrout D."/>
        </authorList>
    </citation>
    <scope>NUCLEOTIDE SEQUENCE [LARGE SCALE GENOMIC DNA]</scope>
</reference>
<accession>E4Y4E0</accession>
<dbReference type="GO" id="GO:0006261">
    <property type="term" value="P:DNA-templated DNA replication"/>
    <property type="evidence" value="ECO:0007669"/>
    <property type="project" value="TreeGrafter"/>
</dbReference>
<feature type="compositionally biased region" description="Acidic residues" evidence="6">
    <location>
        <begin position="377"/>
        <end position="391"/>
    </location>
</feature>
<dbReference type="Proteomes" id="UP000011014">
    <property type="component" value="Unassembled WGS sequence"/>
</dbReference>
<feature type="domain" description="WDHD1/CFT4 helical bundle" evidence="8">
    <location>
        <begin position="750"/>
        <end position="841"/>
    </location>
</feature>
<dbReference type="GO" id="GO:0043596">
    <property type="term" value="C:nuclear replication fork"/>
    <property type="evidence" value="ECO:0007669"/>
    <property type="project" value="TreeGrafter"/>
</dbReference>
<evidence type="ECO:0000313" key="10">
    <source>
        <dbReference type="EMBL" id="CBY30538.1"/>
    </source>
</evidence>
<dbReference type="SUPFAM" id="SSF50978">
    <property type="entry name" value="WD40 repeat-like"/>
    <property type="match status" value="1"/>
</dbReference>
<dbReference type="EMBL" id="FN654277">
    <property type="protein sequence ID" value="CBY30538.1"/>
    <property type="molecule type" value="Genomic_DNA"/>
</dbReference>
<dbReference type="GO" id="GO:0000278">
    <property type="term" value="P:mitotic cell cycle"/>
    <property type="evidence" value="ECO:0007669"/>
    <property type="project" value="TreeGrafter"/>
</dbReference>
<dbReference type="InterPro" id="IPR022100">
    <property type="entry name" value="WDHD1/CFT4_beta-prop_2nd"/>
</dbReference>
<dbReference type="Pfam" id="PF20946">
    <property type="entry name" value="Ctf4_C"/>
    <property type="match status" value="1"/>
</dbReference>
<feature type="region of interest" description="Disordered" evidence="6">
    <location>
        <begin position="311"/>
        <end position="391"/>
    </location>
</feature>
<feature type="compositionally biased region" description="Acidic residues" evidence="6">
    <location>
        <begin position="343"/>
        <end position="366"/>
    </location>
</feature>
<proteinExistence type="predicted"/>
<dbReference type="InterPro" id="IPR001680">
    <property type="entry name" value="WD40_rpt"/>
</dbReference>
<dbReference type="PANTHER" id="PTHR19932:SF10">
    <property type="entry name" value="WD REPEAT AND HMG-BOX DNA-BINDING PROTEIN 1"/>
    <property type="match status" value="1"/>
</dbReference>
<feature type="compositionally biased region" description="Basic and acidic residues" evidence="6">
    <location>
        <begin position="925"/>
        <end position="961"/>
    </location>
</feature>
<keyword evidence="2 5" id="KW-0853">WD repeat</keyword>
<dbReference type="Pfam" id="PF24817">
    <property type="entry name" value="WD40_WDHD1_1st"/>
    <property type="match status" value="1"/>
</dbReference>
<gene>
    <name evidence="10" type="ORF">GSOID_T00018410001</name>
</gene>
<name>E4Y4E0_OIKDI</name>
<evidence type="ECO:0000256" key="5">
    <source>
        <dbReference type="PROSITE-ProRule" id="PRU00221"/>
    </source>
</evidence>
<evidence type="ECO:0000256" key="1">
    <source>
        <dbReference type="ARBA" id="ARBA00004123"/>
    </source>
</evidence>
<dbReference type="PROSITE" id="PS50294">
    <property type="entry name" value="WD_REPEATS_REGION"/>
    <property type="match status" value="1"/>
</dbReference>
<protein>
    <submittedName>
        <fullName evidence="10">Uncharacterized protein</fullName>
    </submittedName>
</protein>
<evidence type="ECO:0000259" key="7">
    <source>
        <dbReference type="Pfam" id="PF12341"/>
    </source>
</evidence>
<feature type="compositionally biased region" description="Basic and acidic residues" evidence="6">
    <location>
        <begin position="987"/>
        <end position="998"/>
    </location>
</feature>
<dbReference type="InterPro" id="IPR036322">
    <property type="entry name" value="WD40_repeat_dom_sf"/>
</dbReference>
<keyword evidence="3" id="KW-0677">Repeat</keyword>
<evidence type="ECO:0000256" key="6">
    <source>
        <dbReference type="SAM" id="MobiDB-lite"/>
    </source>
</evidence>
<feature type="repeat" description="WD" evidence="5">
    <location>
        <begin position="132"/>
        <end position="173"/>
    </location>
</feature>
<keyword evidence="4" id="KW-0539">Nucleus</keyword>
<sequence>MTKRYKIHEESNLGISFVEGRLLTWGDSLVKAWPKGLEEECEELDCFGEVRCAVSTKHNDKIYVHVTSENVDTEAYEWPSLLEDKNYNLFRFTCDIGCISSLKTENGFQAVAGAGDFKIKWKNTENETEVILEGHAAPILDVALDPRGELVASSSCDGDFRLWNVETKESVFQKKLFTRCSDIEHAKCPATVEFQPKSGDLIAILSEKGAQIYERSDKSLLHEIEDFSETPKTLAWSRCGQVLAIALKNTVRFYDAASFAKIHEVSSEEESLITSICFADRNVLIGEKSGTVISIPTSDFITKEMKKKQSLLPRPAIKMSSEESLGMSVDSDKGEERAKNGFVDDEAGEDDDDIDDLEALWEEDAQSEGAPENTEAVNDDEDGMAMNLDDDSNNAISLNAIRDSVPLDRPKNDSDIDDDEEKEAGAGAFYSGIQPSKMQKAFQPGESPTYNATRYLCWNSTGIIKGIIDEQRGISSIIVDFHDITVHHSIQIANQNDFVLGDLSERAIVLASKGEFEGDEKKKSIVKVMNFKSWWDKNREWQLELPRKEIAECVCASTDTVAVATSERYIRMFSHGGAQMKLLSVPGNIVTISANLEQLFYIYHRAQGFEGEQYLSCGTISSKRSNKKRGPQPLPQEIGLSSGSQLSWAGFTDEGTPATYDTKGIVRIVSWKNKQWLPVANMTNIKKNFKTVDWWYMISINEGNKEIAAVHCQNSTYPETHPRPEVHVMRMNMPLINPKTDIAVQEADLIMNENITGTIHSLQARGYSSDAQMEELVQKQITKGILKLLLGAIIADADDRGFEICKMLNNPNQIQMAVRLANQKGRVKLAERLNQLARERSAPDSSEEEDESEEDEIDQVIEQTYQTTIRSESNMSIEDNRSFISDRSEELFPSRQVLPPSRETTTRENGGESIARRKAHNPFAKKSDEENKENDKSSVLDDLPKMELQRSKPKSSREKLANFRNKQKKSGAAAKNQKIQQKISFGKRKEVSKEEPFSKKLKASTTPTSAGNASGSALATSLAMDEFAAGSDSD</sequence>
<dbReference type="AlphaFoldDB" id="E4Y4E0"/>
<dbReference type="Pfam" id="PF12341">
    <property type="entry name" value="Mcl1_mid"/>
    <property type="match status" value="1"/>
</dbReference>
<feature type="region of interest" description="Disordered" evidence="6">
    <location>
        <begin position="885"/>
        <end position="1019"/>
    </location>
</feature>
<evidence type="ECO:0000256" key="3">
    <source>
        <dbReference type="ARBA" id="ARBA00022737"/>
    </source>
</evidence>
<feature type="domain" description="WDHD1 first WD40" evidence="9">
    <location>
        <begin position="22"/>
        <end position="280"/>
    </location>
</feature>
<dbReference type="InterPro" id="IPR057646">
    <property type="entry name" value="WD40_WDHD1_1st"/>
</dbReference>
<organism evidence="10">
    <name type="scientific">Oikopleura dioica</name>
    <name type="common">Tunicate</name>
    <dbReference type="NCBI Taxonomy" id="34765"/>
    <lineage>
        <taxon>Eukaryota</taxon>
        <taxon>Metazoa</taxon>
        <taxon>Chordata</taxon>
        <taxon>Tunicata</taxon>
        <taxon>Appendicularia</taxon>
        <taxon>Copelata</taxon>
        <taxon>Oikopleuridae</taxon>
        <taxon>Oikopleura</taxon>
    </lineage>
</organism>
<dbReference type="PANTHER" id="PTHR19932">
    <property type="entry name" value="WD REPEAT AND HMG-BOX DNA BINDING PROTEIN"/>
    <property type="match status" value="1"/>
</dbReference>
<dbReference type="PROSITE" id="PS50082">
    <property type="entry name" value="WD_REPEATS_2"/>
    <property type="match status" value="1"/>
</dbReference>
<feature type="compositionally biased region" description="Acidic residues" evidence="6">
    <location>
        <begin position="845"/>
        <end position="859"/>
    </location>
</feature>
<evidence type="ECO:0000256" key="2">
    <source>
        <dbReference type="ARBA" id="ARBA00022574"/>
    </source>
</evidence>
<dbReference type="GO" id="GO:0006281">
    <property type="term" value="P:DNA repair"/>
    <property type="evidence" value="ECO:0007669"/>
    <property type="project" value="TreeGrafter"/>
</dbReference>
<evidence type="ECO:0000259" key="8">
    <source>
        <dbReference type="Pfam" id="PF20946"/>
    </source>
</evidence>
<feature type="compositionally biased region" description="Basic and acidic residues" evidence="6">
    <location>
        <begin position="330"/>
        <end position="339"/>
    </location>
</feature>
<dbReference type="GO" id="GO:0003682">
    <property type="term" value="F:chromatin binding"/>
    <property type="evidence" value="ECO:0007669"/>
    <property type="project" value="TreeGrafter"/>
</dbReference>